<dbReference type="AlphaFoldDB" id="A0AAW1TVT1"/>
<keyword evidence="2" id="KW-1185">Reference proteome</keyword>
<feature type="non-terminal residue" evidence="1">
    <location>
        <position position="1"/>
    </location>
</feature>
<sequence length="124" mass="14576">DELLTLSNNIIETLPKVIMNEFVRKQNVSYNREFNKVKQNDISKIKKLEEQNRPPITYQEKWLRNNSNCDIPLEVKQLLSLGPKHSLRVTPRDIKVDTLLADVEYAINNIDKDKQNYVRAKIQV</sequence>
<accession>A0AAW1TVT1</accession>
<organism evidence="1 2">
    <name type="scientific">Henosepilachna vigintioctopunctata</name>
    <dbReference type="NCBI Taxonomy" id="420089"/>
    <lineage>
        <taxon>Eukaryota</taxon>
        <taxon>Metazoa</taxon>
        <taxon>Ecdysozoa</taxon>
        <taxon>Arthropoda</taxon>
        <taxon>Hexapoda</taxon>
        <taxon>Insecta</taxon>
        <taxon>Pterygota</taxon>
        <taxon>Neoptera</taxon>
        <taxon>Endopterygota</taxon>
        <taxon>Coleoptera</taxon>
        <taxon>Polyphaga</taxon>
        <taxon>Cucujiformia</taxon>
        <taxon>Coccinelloidea</taxon>
        <taxon>Coccinellidae</taxon>
        <taxon>Epilachninae</taxon>
        <taxon>Epilachnini</taxon>
        <taxon>Henosepilachna</taxon>
    </lineage>
</organism>
<dbReference type="EMBL" id="JARQZJ010000013">
    <property type="protein sequence ID" value="KAK9872818.1"/>
    <property type="molecule type" value="Genomic_DNA"/>
</dbReference>
<comment type="caution">
    <text evidence="1">The sequence shown here is derived from an EMBL/GenBank/DDBJ whole genome shotgun (WGS) entry which is preliminary data.</text>
</comment>
<dbReference type="Proteomes" id="UP001431783">
    <property type="component" value="Unassembled WGS sequence"/>
</dbReference>
<gene>
    <name evidence="1" type="ORF">WA026_019602</name>
</gene>
<reference evidence="1 2" key="1">
    <citation type="submission" date="2023-03" db="EMBL/GenBank/DDBJ databases">
        <title>Genome insight into feeding habits of ladybird beetles.</title>
        <authorList>
            <person name="Li H.-S."/>
            <person name="Huang Y.-H."/>
            <person name="Pang H."/>
        </authorList>
    </citation>
    <scope>NUCLEOTIDE SEQUENCE [LARGE SCALE GENOMIC DNA]</scope>
    <source>
        <strain evidence="1">SYSU_2023b</strain>
        <tissue evidence="1">Whole body</tissue>
    </source>
</reference>
<protein>
    <submittedName>
        <fullName evidence="1">Uncharacterized protein</fullName>
    </submittedName>
</protein>
<evidence type="ECO:0000313" key="2">
    <source>
        <dbReference type="Proteomes" id="UP001431783"/>
    </source>
</evidence>
<proteinExistence type="predicted"/>
<evidence type="ECO:0000313" key="1">
    <source>
        <dbReference type="EMBL" id="KAK9872818.1"/>
    </source>
</evidence>
<name>A0AAW1TVT1_9CUCU</name>